<dbReference type="CDD" id="cd06464">
    <property type="entry name" value="ACD_sHsps-like"/>
    <property type="match status" value="1"/>
</dbReference>
<evidence type="ECO:0000259" key="4">
    <source>
        <dbReference type="PROSITE" id="PS01031"/>
    </source>
</evidence>
<feature type="compositionally biased region" description="Pro residues" evidence="3">
    <location>
        <begin position="772"/>
        <end position="795"/>
    </location>
</feature>
<dbReference type="GO" id="GO:0004650">
    <property type="term" value="F:polygalacturonase activity"/>
    <property type="evidence" value="ECO:0007669"/>
    <property type="project" value="InterPro"/>
</dbReference>
<proteinExistence type="inferred from homology"/>
<organism evidence="5 6">
    <name type="scientific">Paracoccidioides brasiliensis</name>
    <dbReference type="NCBI Taxonomy" id="121759"/>
    <lineage>
        <taxon>Eukaryota</taxon>
        <taxon>Fungi</taxon>
        <taxon>Dikarya</taxon>
        <taxon>Ascomycota</taxon>
        <taxon>Pezizomycotina</taxon>
        <taxon>Eurotiomycetes</taxon>
        <taxon>Eurotiomycetidae</taxon>
        <taxon>Onygenales</taxon>
        <taxon>Ajellomycetaceae</taxon>
        <taxon>Paracoccidioides</taxon>
    </lineage>
</organism>
<dbReference type="Pfam" id="PF12708">
    <property type="entry name" value="Pect-lyase_RHGA_epim"/>
    <property type="match status" value="2"/>
</dbReference>
<dbReference type="VEuPathDB" id="FungiDB:PADG_06699"/>
<dbReference type="InterPro" id="IPR008978">
    <property type="entry name" value="HSP20-like_chaperone"/>
</dbReference>
<protein>
    <recommendedName>
        <fullName evidence="4">SHSP domain-containing protein</fullName>
    </recommendedName>
</protein>
<evidence type="ECO:0000313" key="5">
    <source>
        <dbReference type="EMBL" id="ODH20030.1"/>
    </source>
</evidence>
<dbReference type="CDD" id="cd23668">
    <property type="entry name" value="GH55_beta13glucanase-like"/>
    <property type="match status" value="1"/>
</dbReference>
<gene>
    <name evidence="5" type="ORF">ACO22_06009</name>
</gene>
<dbReference type="VEuPathDB" id="FungiDB:PADG_06700"/>
<dbReference type="FunFam" id="2.160.20.10:FF:000023">
    <property type="entry name" value="Exo-beta-1,3-glucanase Exg0"/>
    <property type="match status" value="1"/>
</dbReference>
<feature type="domain" description="SHSP" evidence="4">
    <location>
        <begin position="192"/>
        <end position="316"/>
    </location>
</feature>
<dbReference type="InterPro" id="IPR024535">
    <property type="entry name" value="RHGA/B-epi-like_pectate_lyase"/>
</dbReference>
<dbReference type="PROSITE" id="PS01031">
    <property type="entry name" value="SHSP"/>
    <property type="match status" value="1"/>
</dbReference>
<dbReference type="SUPFAM" id="SSF49764">
    <property type="entry name" value="HSP20-like chaperones"/>
    <property type="match status" value="1"/>
</dbReference>
<dbReference type="InterPro" id="IPR011050">
    <property type="entry name" value="Pectin_lyase_fold/virulence"/>
</dbReference>
<dbReference type="InterPro" id="IPR002068">
    <property type="entry name" value="A-crystallin/Hsp20_dom"/>
</dbReference>
<feature type="compositionally biased region" description="Basic and acidic residues" evidence="3">
    <location>
        <begin position="329"/>
        <end position="343"/>
    </location>
</feature>
<feature type="compositionally biased region" description="Polar residues" evidence="3">
    <location>
        <begin position="797"/>
        <end position="816"/>
    </location>
</feature>
<name>A0A1D2J8T3_PARBR</name>
<dbReference type="Gene3D" id="2.160.20.10">
    <property type="entry name" value="Single-stranded right-handed beta-helix, Pectin lyase-like"/>
    <property type="match status" value="2"/>
</dbReference>
<dbReference type="VEuPathDB" id="FungiDB:PABG_06014"/>
<feature type="compositionally biased region" description="Polar residues" evidence="3">
    <location>
        <begin position="840"/>
        <end position="849"/>
    </location>
</feature>
<comment type="caution">
    <text evidence="5">The sequence shown here is derived from an EMBL/GenBank/DDBJ whole genome shotgun (WGS) entry which is preliminary data.</text>
</comment>
<dbReference type="Pfam" id="PF00011">
    <property type="entry name" value="HSP20"/>
    <property type="match status" value="1"/>
</dbReference>
<dbReference type="PANTHER" id="PTHR33928:SF2">
    <property type="entry name" value="PECTATE LYASE SUPERFAMILY PROTEIN DOMAIN-CONTAINING PROTEIN-RELATED"/>
    <property type="match status" value="1"/>
</dbReference>
<dbReference type="FunFam" id="2.160.20.10:FF:000026">
    <property type="entry name" value="Exo-beta-1,3-glucanase Exg0"/>
    <property type="match status" value="1"/>
</dbReference>
<feature type="region of interest" description="Disordered" evidence="3">
    <location>
        <begin position="30"/>
        <end position="158"/>
    </location>
</feature>
<evidence type="ECO:0000256" key="1">
    <source>
        <dbReference type="PROSITE-ProRule" id="PRU00285"/>
    </source>
</evidence>
<comment type="similarity">
    <text evidence="1 2">Belongs to the small heat shock protein (HSP20) family.</text>
</comment>
<dbReference type="VEuPathDB" id="FungiDB:PABG_06015"/>
<feature type="compositionally biased region" description="Polar residues" evidence="3">
    <location>
        <begin position="733"/>
        <end position="742"/>
    </location>
</feature>
<dbReference type="PANTHER" id="PTHR33928">
    <property type="entry name" value="POLYGALACTURONASE QRT3"/>
    <property type="match status" value="1"/>
</dbReference>
<reference evidence="5 6" key="1">
    <citation type="submission" date="2016-06" db="EMBL/GenBank/DDBJ databases">
        <authorList>
            <person name="Kjaerup R.B."/>
            <person name="Dalgaard T.S."/>
            <person name="Juul-Madsen H.R."/>
        </authorList>
    </citation>
    <scope>NUCLEOTIDE SEQUENCE [LARGE SCALE GENOMIC DNA]</scope>
    <source>
        <strain evidence="5 6">Pb300</strain>
    </source>
</reference>
<feature type="region of interest" description="Disordered" evidence="3">
    <location>
        <begin position="329"/>
        <end position="388"/>
    </location>
</feature>
<sequence length="1256" mass="136500">MANIYYVNQHPSHHTHPWWNVLTDLGEHGIHMFSNPGPHSGHAHGNRPLSQQRAQTRPRPASQETAAQGASDNDHSCGEPSVRVYDENSNVREGEQENNARDIPFRGRGCRRGRGGPWEHGEYSGPGGWGPHRRHRHGRPTGGPWATHGERGQPSGAPQEHLQQFINNIANQFGVDLNDVLNSCNNQFSENNKEVDFVPRADVFDAASQYIIHVSLPGAQKKDISVDYDTENSTLRLAGVVYRPGVSEELSNAIVIDGRSREVGVFEREIRLGTRDQPAHVDADNIKAKLVDGILILYLPKLVVDRDTFKRRVSVKQIRNEVVPVADGIREDANDNEKEEGKGKGKGKAPESQAMEIDSETEGGEQAVKSGKRTLSPSVRSEEEEEKDAIPMFQEEPLTEASEYWVSSILRQGAPAFGQSKESYKVYRKVTDFGAMGDGVTDDTEAINRAISTGDRCGLGCDSSTVTPAIVYFPPGTYVVSKPIIQYYYTQLVGDALALPVIKAAASFQGIALIDADPYTDTGANWYTNQNNFFRSIKNFVIDMTGMDRGSGAGIHWQVAQASSLQNIRFEMVQGGGEANKQQGIFMDNGSGGFMTDLVFNGGNYGAFLGNQQFTTRNLTFNNCNTAVFMNWNWAWAFKSISVNNCGVGLNMSNGGFNQTVGSVLILDSKFKGTPKAVVTSFNEDSVPETGGTLVIDNVDFTGSEIAVAHINGSVVLEGGSVVASWVQGNAYSPGASSPQTKASKRAPHLQPHGLSPPIHKRHVARDSCKAPVPPAPRPAPNFPKPNPAPSPPPVSTYNTPTQTETPVTESRSAIATPSSVSPTEPPSPTPSPTKSAPSDCQQSAPTKTRISEVLSNPTKPAVLLDLSGKVFERSKPGYENVPTTSFISVKKAGAKGDGKTDDTKAIQAVLDNAKPDQIVYFDHGAYVITSTLKVPKEIKITGEVWPLLMASGPAFSDETKPIPFLQVGHPGDKGTVEISDLMIETKGPAPGAILMEWNVAEAFQGSVGMWDVHFRVGGTAGTELQSDSCAKTPNSTTTPDPKCLGAFLLLHLTKQASGYFENTWFWVSDHELDLSDHGQINIYNGRGVLIESSGPVWMYGTASEHSQLYQYSIVGAKNVYMALIQVETPYFQANPNALVPFKPNSKFNDPDFSKCTTESCKKAWGLRILQSSDIYLYGGGLYSFFDNYKQECLATESCQENMIEVDCSAVHLYGVSTKASTNMITSAEDGKALVKQIENRNNFCSTLAIFQQAAE</sequence>
<feature type="compositionally biased region" description="Polar residues" evidence="3">
    <location>
        <begin position="62"/>
        <end position="71"/>
    </location>
</feature>
<evidence type="ECO:0000313" key="6">
    <source>
        <dbReference type="Proteomes" id="UP000242814"/>
    </source>
</evidence>
<dbReference type="AlphaFoldDB" id="A0A1D2J8T3"/>
<accession>A0A1D2J8T3</accession>
<evidence type="ECO:0000256" key="2">
    <source>
        <dbReference type="RuleBase" id="RU003616"/>
    </source>
</evidence>
<dbReference type="Gene3D" id="2.60.40.790">
    <property type="match status" value="1"/>
</dbReference>
<dbReference type="Proteomes" id="UP000242814">
    <property type="component" value="Unassembled WGS sequence"/>
</dbReference>
<dbReference type="InterPro" id="IPR039279">
    <property type="entry name" value="QRT3-like"/>
</dbReference>
<evidence type="ECO:0000256" key="3">
    <source>
        <dbReference type="SAM" id="MobiDB-lite"/>
    </source>
</evidence>
<dbReference type="InterPro" id="IPR012334">
    <property type="entry name" value="Pectin_lyas_fold"/>
</dbReference>
<feature type="compositionally biased region" description="Basic and acidic residues" evidence="3">
    <location>
        <begin position="84"/>
        <end position="105"/>
    </location>
</feature>
<feature type="region of interest" description="Disordered" evidence="3">
    <location>
        <begin position="733"/>
        <end position="849"/>
    </location>
</feature>
<dbReference type="EMBL" id="LZYO01000297">
    <property type="protein sequence ID" value="ODH20030.1"/>
    <property type="molecule type" value="Genomic_DNA"/>
</dbReference>
<dbReference type="SUPFAM" id="SSF51126">
    <property type="entry name" value="Pectin lyase-like"/>
    <property type="match status" value="2"/>
</dbReference>